<reference evidence="1" key="1">
    <citation type="submission" date="2021-02" db="EMBL/GenBank/DDBJ databases">
        <authorList>
            <consortium name="DOE Joint Genome Institute"/>
            <person name="Ahrendt S."/>
            <person name="Looney B.P."/>
            <person name="Miyauchi S."/>
            <person name="Morin E."/>
            <person name="Drula E."/>
            <person name="Courty P.E."/>
            <person name="Chicoki N."/>
            <person name="Fauchery L."/>
            <person name="Kohler A."/>
            <person name="Kuo A."/>
            <person name="Labutti K."/>
            <person name="Pangilinan J."/>
            <person name="Lipzen A."/>
            <person name="Riley R."/>
            <person name="Andreopoulos W."/>
            <person name="He G."/>
            <person name="Johnson J."/>
            <person name="Barry K.W."/>
            <person name="Grigoriev I.V."/>
            <person name="Nagy L."/>
            <person name="Hibbett D."/>
            <person name="Henrissat B."/>
            <person name="Matheny P.B."/>
            <person name="Labbe J."/>
            <person name="Martin F."/>
        </authorList>
    </citation>
    <scope>NUCLEOTIDE SEQUENCE</scope>
    <source>
        <strain evidence="1">EC-137</strain>
    </source>
</reference>
<reference evidence="1" key="2">
    <citation type="journal article" date="2022" name="New Phytol.">
        <title>Evolutionary transition to the ectomycorrhizal habit in the genomes of a hyperdiverse lineage of mushroom-forming fungi.</title>
        <authorList>
            <person name="Looney B."/>
            <person name="Miyauchi S."/>
            <person name="Morin E."/>
            <person name="Drula E."/>
            <person name="Courty P.E."/>
            <person name="Kohler A."/>
            <person name="Kuo A."/>
            <person name="LaButti K."/>
            <person name="Pangilinan J."/>
            <person name="Lipzen A."/>
            <person name="Riley R."/>
            <person name="Andreopoulos W."/>
            <person name="He G."/>
            <person name="Johnson J."/>
            <person name="Nolan M."/>
            <person name="Tritt A."/>
            <person name="Barry K.W."/>
            <person name="Grigoriev I.V."/>
            <person name="Nagy L.G."/>
            <person name="Hibbett D."/>
            <person name="Henrissat B."/>
            <person name="Matheny P.B."/>
            <person name="Labbe J."/>
            <person name="Martin F.M."/>
        </authorList>
    </citation>
    <scope>NUCLEOTIDE SEQUENCE</scope>
    <source>
        <strain evidence="1">EC-137</strain>
    </source>
</reference>
<proteinExistence type="predicted"/>
<name>A0ACB8QXH4_9AGAM</name>
<keyword evidence="2" id="KW-1185">Reference proteome</keyword>
<gene>
    <name evidence="1" type="ORF">K488DRAFT_82476</name>
</gene>
<accession>A0ACB8QXH4</accession>
<sequence length="153" mass="16480">MSTFIAIGVLLKVTPGVSAWFNMLSYLLIAPHIFSADSTKSDVNEALERLAYLAAQELQVTVVENLSVTRQGIVAQTVHEGRWLHSWRTMSALAPASILLQFDSVAHLHLVVLYGQAYLGGLMAMERAGIVGDVGAVETELGVNIIHGLPGEL</sequence>
<organism evidence="1 2">
    <name type="scientific">Vararia minispora EC-137</name>
    <dbReference type="NCBI Taxonomy" id="1314806"/>
    <lineage>
        <taxon>Eukaryota</taxon>
        <taxon>Fungi</taxon>
        <taxon>Dikarya</taxon>
        <taxon>Basidiomycota</taxon>
        <taxon>Agaricomycotina</taxon>
        <taxon>Agaricomycetes</taxon>
        <taxon>Russulales</taxon>
        <taxon>Lachnocladiaceae</taxon>
        <taxon>Vararia</taxon>
    </lineage>
</organism>
<dbReference type="Proteomes" id="UP000814128">
    <property type="component" value="Unassembled WGS sequence"/>
</dbReference>
<protein>
    <submittedName>
        <fullName evidence="1">Uncharacterized protein</fullName>
    </submittedName>
</protein>
<comment type="caution">
    <text evidence="1">The sequence shown here is derived from an EMBL/GenBank/DDBJ whole genome shotgun (WGS) entry which is preliminary data.</text>
</comment>
<dbReference type="EMBL" id="MU273476">
    <property type="protein sequence ID" value="KAI0036036.1"/>
    <property type="molecule type" value="Genomic_DNA"/>
</dbReference>
<evidence type="ECO:0000313" key="1">
    <source>
        <dbReference type="EMBL" id="KAI0036036.1"/>
    </source>
</evidence>
<evidence type="ECO:0000313" key="2">
    <source>
        <dbReference type="Proteomes" id="UP000814128"/>
    </source>
</evidence>